<sequence>MRLPYRRAQLDKGEAAFCPRCGHKLFRVGSHPFSGPPAYAAASLILMAFAYSMTYIEVGIPGAASVLSLPEMMRLMVFQDYGFWPK</sequence>
<accession>A0A378VTX4</accession>
<organism evidence="1">
    <name type="scientific">Neisseria gonorrhoeae</name>
    <dbReference type="NCBI Taxonomy" id="485"/>
    <lineage>
        <taxon>Bacteria</taxon>
        <taxon>Pseudomonadati</taxon>
        <taxon>Pseudomonadota</taxon>
        <taxon>Betaproteobacteria</taxon>
        <taxon>Neisseriales</taxon>
        <taxon>Neisseriaceae</taxon>
        <taxon>Neisseria</taxon>
    </lineage>
</organism>
<proteinExistence type="predicted"/>
<gene>
    <name evidence="1" type="ORF">NCTC11421_00561</name>
</gene>
<protein>
    <submittedName>
        <fullName evidence="1">PqiA family protein</fullName>
    </submittedName>
</protein>
<dbReference type="AlphaFoldDB" id="A0A378VTX4"/>
<reference evidence="1" key="1">
    <citation type="submission" date="2018-06" db="EMBL/GenBank/DDBJ databases">
        <authorList>
            <consortium name="Pathogen Informatics"/>
            <person name="Doyle S."/>
        </authorList>
    </citation>
    <scope>NUCLEOTIDE SEQUENCE [LARGE SCALE GENOMIC DNA]</scope>
    <source>
        <strain evidence="1">NCTC11421</strain>
    </source>
</reference>
<dbReference type="EMBL" id="UGRI01000001">
    <property type="protein sequence ID" value="SUA20477.1"/>
    <property type="molecule type" value="Genomic_DNA"/>
</dbReference>
<evidence type="ECO:0000313" key="1">
    <source>
        <dbReference type="EMBL" id="SUA20477.1"/>
    </source>
</evidence>
<name>A0A378VTX4_NEIGO</name>